<accession>A0A949K6M0</accession>
<evidence type="ECO:0000259" key="1">
    <source>
        <dbReference type="Pfam" id="PF00266"/>
    </source>
</evidence>
<dbReference type="AlphaFoldDB" id="A0A949K6M0"/>
<dbReference type="RefSeq" id="WP_238722726.1">
    <property type="nucleotide sequence ID" value="NZ_JAHQCW010000038.1"/>
</dbReference>
<keyword evidence="2" id="KW-0808">Transferase</keyword>
<protein>
    <submittedName>
        <fullName evidence="2">Aminotransferase class V-fold PLP-dependent enzyme</fullName>
    </submittedName>
</protein>
<dbReference type="Pfam" id="PF00266">
    <property type="entry name" value="Aminotran_5"/>
    <property type="match status" value="1"/>
</dbReference>
<keyword evidence="2" id="KW-0032">Aminotransferase</keyword>
<gene>
    <name evidence="2" type="ORF">KTH89_18855</name>
</gene>
<dbReference type="InterPro" id="IPR000192">
    <property type="entry name" value="Aminotrans_V_dom"/>
</dbReference>
<dbReference type="InterPro" id="IPR015424">
    <property type="entry name" value="PyrdxlP-dep_Trfase"/>
</dbReference>
<dbReference type="SUPFAM" id="SSF53383">
    <property type="entry name" value="PLP-dependent transferases"/>
    <property type="match status" value="1"/>
</dbReference>
<comment type="caution">
    <text evidence="2">The sequence shown here is derived from an EMBL/GenBank/DDBJ whole genome shotgun (WGS) entry which is preliminary data.</text>
</comment>
<dbReference type="InterPro" id="IPR015422">
    <property type="entry name" value="PyrdxlP-dep_Trfase_small"/>
</dbReference>
<dbReference type="PANTHER" id="PTHR43586">
    <property type="entry name" value="CYSTEINE DESULFURASE"/>
    <property type="match status" value="1"/>
</dbReference>
<dbReference type="InterPro" id="IPR015421">
    <property type="entry name" value="PyrdxlP-dep_Trfase_major"/>
</dbReference>
<reference evidence="2" key="1">
    <citation type="submission" date="2021-06" db="EMBL/GenBank/DDBJ databases">
        <title>Description of novel taxa of the family Lachnospiraceae.</title>
        <authorList>
            <person name="Chaplin A.V."/>
            <person name="Sokolova S.R."/>
            <person name="Pikina A.P."/>
            <person name="Korzhanova M."/>
            <person name="Belova V."/>
            <person name="Korostin D."/>
            <person name="Efimov B.A."/>
        </authorList>
    </citation>
    <scope>NUCLEOTIDE SEQUENCE</scope>
    <source>
        <strain evidence="2">ASD5720</strain>
    </source>
</reference>
<dbReference type="Gene3D" id="3.90.1150.10">
    <property type="entry name" value="Aspartate Aminotransferase, domain 1"/>
    <property type="match status" value="1"/>
</dbReference>
<evidence type="ECO:0000313" key="2">
    <source>
        <dbReference type="EMBL" id="MBU9738606.1"/>
    </source>
</evidence>
<evidence type="ECO:0000313" key="3">
    <source>
        <dbReference type="Proteomes" id="UP000712157"/>
    </source>
</evidence>
<dbReference type="Gene3D" id="3.40.640.10">
    <property type="entry name" value="Type I PLP-dependent aspartate aminotransferase-like (Major domain)"/>
    <property type="match status" value="1"/>
</dbReference>
<proteinExistence type="predicted"/>
<sequence length="377" mass="41031">MIYLNHAATSYPRLPEVKEAVLHCMDRLPSSEFRSNAAKSASLAPACREKLGTLFHIRDGERIIFTSGATEAANLIINGLPLEGKTVLIAADTHNCILRPLYNSDKRPALKKIPLDSSGELDLGILEEELKKGAYALFVNHCSNVTGILTDIGRVCALAKRYGTLVLVDVSQSAGCLPVNMEEWQADGLIFTAHKSLLGIQGLGGFYMRKPGLIRPVKFGGTGKDSQILTFPDGRGAAFEVGTQNEPAIAALDASLQVLLRITPEAVQRREEEMMRYMAGELRNLEPVTLYGDTSKPKGPVLSFRIRGLSVSDIGYILEYSYGIIVRTGLHCAPLIHEDLETTGEGTVRVSISLMTRWEEVNAFVEAVREIAGSCGT</sequence>
<organism evidence="2 3">
    <name type="scientific">Diplocloster agilis</name>
    <dbReference type="NCBI Taxonomy" id="2850323"/>
    <lineage>
        <taxon>Bacteria</taxon>
        <taxon>Bacillati</taxon>
        <taxon>Bacillota</taxon>
        <taxon>Clostridia</taxon>
        <taxon>Lachnospirales</taxon>
        <taxon>Lachnospiraceae</taxon>
        <taxon>Diplocloster</taxon>
    </lineage>
</organism>
<dbReference type="Proteomes" id="UP000712157">
    <property type="component" value="Unassembled WGS sequence"/>
</dbReference>
<keyword evidence="3" id="KW-1185">Reference proteome</keyword>
<dbReference type="PANTHER" id="PTHR43586:SF4">
    <property type="entry name" value="ISOPENICILLIN N EPIMERASE"/>
    <property type="match status" value="1"/>
</dbReference>
<name>A0A949K6M0_9FIRM</name>
<feature type="domain" description="Aminotransferase class V" evidence="1">
    <location>
        <begin position="2"/>
        <end position="364"/>
    </location>
</feature>
<dbReference type="EMBL" id="JAHQCW010000038">
    <property type="protein sequence ID" value="MBU9738606.1"/>
    <property type="molecule type" value="Genomic_DNA"/>
</dbReference>
<dbReference type="GO" id="GO:0008483">
    <property type="term" value="F:transaminase activity"/>
    <property type="evidence" value="ECO:0007669"/>
    <property type="project" value="UniProtKB-KW"/>
</dbReference>